<dbReference type="STRING" id="319653.SAMN04487973_11257"/>
<dbReference type="InterPro" id="IPR018757">
    <property type="entry name" value="DUF2316"/>
</dbReference>
<dbReference type="RefSeq" id="WP_057806687.1">
    <property type="nucleotide sequence ID" value="NZ_BJYP01000024.1"/>
</dbReference>
<protein>
    <recommendedName>
        <fullName evidence="5">DUF2316 family protein</fullName>
    </recommendedName>
</protein>
<name>A0A0R2K2V2_9LACO</name>
<organism evidence="1 3">
    <name type="scientific">Pediococcus ethanolidurans</name>
    <dbReference type="NCBI Taxonomy" id="319653"/>
    <lineage>
        <taxon>Bacteria</taxon>
        <taxon>Bacillati</taxon>
        <taxon>Bacillota</taxon>
        <taxon>Bacilli</taxon>
        <taxon>Lactobacillales</taxon>
        <taxon>Lactobacillaceae</taxon>
        <taxon>Pediococcus</taxon>
    </lineage>
</organism>
<evidence type="ECO:0000313" key="4">
    <source>
        <dbReference type="Proteomes" id="UP000182818"/>
    </source>
</evidence>
<reference evidence="2 4" key="2">
    <citation type="submission" date="2016-10" db="EMBL/GenBank/DDBJ databases">
        <authorList>
            <person name="Varghese N."/>
            <person name="Submissions S."/>
        </authorList>
    </citation>
    <scope>NUCLEOTIDE SEQUENCE [LARGE SCALE GENOMIC DNA]</scope>
    <source>
        <strain evidence="2 4">CGMCC 1.3889</strain>
    </source>
</reference>
<evidence type="ECO:0000313" key="1">
    <source>
        <dbReference type="EMBL" id="KRN82182.1"/>
    </source>
</evidence>
<dbReference type="PATRIC" id="fig|319653.3.peg.427"/>
<dbReference type="EMBL" id="JQBY01000013">
    <property type="protein sequence ID" value="KRN82182.1"/>
    <property type="molecule type" value="Genomic_DNA"/>
</dbReference>
<dbReference type="GeneID" id="76043787"/>
<evidence type="ECO:0008006" key="5">
    <source>
        <dbReference type="Google" id="ProtNLM"/>
    </source>
</evidence>
<reference evidence="1 3" key="1">
    <citation type="journal article" date="2015" name="Genome Announc.">
        <title>Expanding the biotechnology potential of lactobacilli through comparative genomics of 213 strains and associated genera.</title>
        <authorList>
            <person name="Sun Z."/>
            <person name="Harris H.M."/>
            <person name="McCann A."/>
            <person name="Guo C."/>
            <person name="Argimon S."/>
            <person name="Zhang W."/>
            <person name="Yang X."/>
            <person name="Jeffery I.B."/>
            <person name="Cooney J.C."/>
            <person name="Kagawa T.F."/>
            <person name="Liu W."/>
            <person name="Song Y."/>
            <person name="Salvetti E."/>
            <person name="Wrobel A."/>
            <person name="Rasinkangas P."/>
            <person name="Parkhill J."/>
            <person name="Rea M.C."/>
            <person name="O'Sullivan O."/>
            <person name="Ritari J."/>
            <person name="Douillard F.P."/>
            <person name="Paul Ross R."/>
            <person name="Yang R."/>
            <person name="Briner A.E."/>
            <person name="Felis G.E."/>
            <person name="de Vos W.M."/>
            <person name="Barrangou R."/>
            <person name="Klaenhammer T.R."/>
            <person name="Caufield P.W."/>
            <person name="Cui Y."/>
            <person name="Zhang H."/>
            <person name="O'Toole P.W."/>
        </authorList>
    </citation>
    <scope>NUCLEOTIDE SEQUENCE [LARGE SCALE GENOMIC DNA]</scope>
    <source>
        <strain evidence="1 3">DSM 22301</strain>
    </source>
</reference>
<proteinExistence type="predicted"/>
<dbReference type="Proteomes" id="UP000182818">
    <property type="component" value="Unassembled WGS sequence"/>
</dbReference>
<dbReference type="AlphaFoldDB" id="A0A0R2K2V2"/>
<comment type="caution">
    <text evidence="1">The sequence shown here is derived from an EMBL/GenBank/DDBJ whole genome shotgun (WGS) entry which is preliminary data.</text>
</comment>
<evidence type="ECO:0000313" key="3">
    <source>
        <dbReference type="Proteomes" id="UP000051749"/>
    </source>
</evidence>
<sequence length="103" mass="11880">MSLNSQQVSNTINELHENFMHSGLSKQQVADDLHISLIKLQKLFTLTQSSLNDPWILRNYLIQKVEENGKNPVAFTALVGDWHQYWFLNSHVIDQRQMSAGDN</sequence>
<dbReference type="OrthoDB" id="3233189at2"/>
<evidence type="ECO:0000313" key="2">
    <source>
        <dbReference type="EMBL" id="SER66534.1"/>
    </source>
</evidence>
<keyword evidence="4" id="KW-1185">Reference proteome</keyword>
<accession>A0A0R2K2V2</accession>
<dbReference type="Pfam" id="PF10078">
    <property type="entry name" value="DUF2316"/>
    <property type="match status" value="1"/>
</dbReference>
<gene>
    <name evidence="1" type="ORF">IV87_GL000417</name>
    <name evidence="2" type="ORF">SAMN04487973_11257</name>
</gene>
<dbReference type="EMBL" id="FOGK01000012">
    <property type="protein sequence ID" value="SER66534.1"/>
    <property type="molecule type" value="Genomic_DNA"/>
</dbReference>
<dbReference type="Proteomes" id="UP000051749">
    <property type="component" value="Unassembled WGS sequence"/>
</dbReference>